<dbReference type="InterPro" id="IPR036188">
    <property type="entry name" value="FAD/NAD-bd_sf"/>
</dbReference>
<evidence type="ECO:0000256" key="5">
    <source>
        <dbReference type="ARBA" id="ARBA00022827"/>
    </source>
</evidence>
<dbReference type="PIRSF" id="PIRSF000137">
    <property type="entry name" value="Alcohol_oxidase"/>
    <property type="match status" value="1"/>
</dbReference>
<feature type="binding site" evidence="8">
    <location>
        <position position="241"/>
    </location>
    <ligand>
        <name>FAD</name>
        <dbReference type="ChEBI" id="CHEBI:57692"/>
    </ligand>
</feature>
<comment type="cofactor">
    <cofactor evidence="1 8">
        <name>FAD</name>
        <dbReference type="ChEBI" id="CHEBI:57692"/>
    </cofactor>
</comment>
<dbReference type="InterPro" id="IPR007867">
    <property type="entry name" value="GMC_OxRtase_C"/>
</dbReference>
<evidence type="ECO:0000256" key="7">
    <source>
        <dbReference type="PIRSR" id="PIRSR000137-1"/>
    </source>
</evidence>
<evidence type="ECO:0000256" key="2">
    <source>
        <dbReference type="ARBA" id="ARBA00010790"/>
    </source>
</evidence>
<dbReference type="PANTHER" id="PTHR11552:SF201">
    <property type="entry name" value="GLUCOSE-METHANOL-CHOLINE OXIDOREDUCTASE N-TERMINAL DOMAIN-CONTAINING PROTEIN"/>
    <property type="match status" value="1"/>
</dbReference>
<dbReference type="Gene3D" id="3.50.50.60">
    <property type="entry name" value="FAD/NAD(P)-binding domain"/>
    <property type="match status" value="1"/>
</dbReference>
<sequence>MPIYTSEDQLLKRQYDFIIVGGGTAGNVLANRLSENANVSVLIIEAGTDTTENLSVQVPFLGVTLPGSDLDWKYTTVPQAGLDGRVIPFARGLGLGGSSAINLLTYNRGSDDIWNYWAKLTEDEGWSWSKIKKYYLKNHRVVPPADGRDTTGEIDPSIHGDGPLEVSAPGHILPIDDLVVQSSKQLGGRFKYNPDFNSGDCTGVGFMQSTVGSGKRSDSNTAYLQPAIFRPNLDILLNTQVTRLVQSSSSESGPTLTTVELGTQSDKSKRSQVTALKEVILSAGVVGTPQILQLSGVGDASALRSLNIEPVVDLPDVGAHLSDHPLVANYFQVSSEGTWDNVLRDGSILGANMGQWQTTRQGLFVNSPGNTQSYQRLPPDSPALDGITDPASGPLSAHTELIFVNGFAQFGAVKQPPTGNYLTILTGVMSPTSRGSITLTSNDPFASPSINPAILTTNFDIKAMVQAMNDAQTFLAAEPWQKEFKPVVFGELADAKTDADKAALARKASVTINHPSGTARMSPTKAKWGVVDSELRLKGAKGVRVVDASVFPVIPECHIQAAVYIVAERAADLIKTTYGL</sequence>
<proteinExistence type="inferred from homology"/>
<dbReference type="GO" id="GO:0016614">
    <property type="term" value="F:oxidoreductase activity, acting on CH-OH group of donors"/>
    <property type="evidence" value="ECO:0007669"/>
    <property type="project" value="InterPro"/>
</dbReference>
<reference evidence="12 13" key="1">
    <citation type="submission" date="2022-09" db="EMBL/GenBank/DDBJ databases">
        <authorList>
            <person name="Palmer J.M."/>
        </authorList>
    </citation>
    <scope>NUCLEOTIDE SEQUENCE [LARGE SCALE GENOMIC DNA]</scope>
    <source>
        <strain evidence="12 13">DSM 7382</strain>
    </source>
</reference>
<name>A0AAW0FPG9_9APHY</name>
<keyword evidence="4" id="KW-0732">Signal</keyword>
<keyword evidence="5 8" id="KW-0274">FAD</keyword>
<dbReference type="AlphaFoldDB" id="A0AAW0FPG9"/>
<evidence type="ECO:0000256" key="1">
    <source>
        <dbReference type="ARBA" id="ARBA00001974"/>
    </source>
</evidence>
<feature type="active site" description="Proton donor" evidence="7">
    <location>
        <position position="514"/>
    </location>
</feature>
<dbReference type="Pfam" id="PF00732">
    <property type="entry name" value="GMC_oxred_N"/>
    <property type="match status" value="1"/>
</dbReference>
<evidence type="ECO:0000313" key="12">
    <source>
        <dbReference type="EMBL" id="KAK7682611.1"/>
    </source>
</evidence>
<dbReference type="Gene3D" id="3.30.560.10">
    <property type="entry name" value="Glucose Oxidase, domain 3"/>
    <property type="match status" value="1"/>
</dbReference>
<dbReference type="SUPFAM" id="SSF54373">
    <property type="entry name" value="FAD-linked reductases, C-terminal domain"/>
    <property type="match status" value="1"/>
</dbReference>
<feature type="domain" description="Glucose-methanol-choline oxidoreductase C-terminal" evidence="11">
    <location>
        <begin position="431"/>
        <end position="567"/>
    </location>
</feature>
<evidence type="ECO:0000259" key="10">
    <source>
        <dbReference type="Pfam" id="PF00732"/>
    </source>
</evidence>
<dbReference type="Proteomes" id="UP001385951">
    <property type="component" value="Unassembled WGS sequence"/>
</dbReference>
<comment type="caution">
    <text evidence="12">The sequence shown here is derived from an EMBL/GenBank/DDBJ whole genome shotgun (WGS) entry which is preliminary data.</text>
</comment>
<gene>
    <name evidence="12" type="ORF">QCA50_014411</name>
</gene>
<evidence type="ECO:0000256" key="4">
    <source>
        <dbReference type="ARBA" id="ARBA00022729"/>
    </source>
</evidence>
<comment type="similarity">
    <text evidence="2">Belongs to the GMC oxidoreductase family.</text>
</comment>
<evidence type="ECO:0000256" key="8">
    <source>
        <dbReference type="PIRSR" id="PIRSR000137-2"/>
    </source>
</evidence>
<organism evidence="12 13">
    <name type="scientific">Cerrena zonata</name>
    <dbReference type="NCBI Taxonomy" id="2478898"/>
    <lineage>
        <taxon>Eukaryota</taxon>
        <taxon>Fungi</taxon>
        <taxon>Dikarya</taxon>
        <taxon>Basidiomycota</taxon>
        <taxon>Agaricomycotina</taxon>
        <taxon>Agaricomycetes</taxon>
        <taxon>Polyporales</taxon>
        <taxon>Cerrenaceae</taxon>
        <taxon>Cerrena</taxon>
    </lineage>
</organism>
<dbReference type="EMBL" id="JASBNA010000035">
    <property type="protein sequence ID" value="KAK7682611.1"/>
    <property type="molecule type" value="Genomic_DNA"/>
</dbReference>
<keyword evidence="13" id="KW-1185">Reference proteome</keyword>
<evidence type="ECO:0000256" key="3">
    <source>
        <dbReference type="ARBA" id="ARBA00022630"/>
    </source>
</evidence>
<accession>A0AAW0FPG9</accession>
<evidence type="ECO:0000256" key="9">
    <source>
        <dbReference type="SAM" id="MobiDB-lite"/>
    </source>
</evidence>
<evidence type="ECO:0000259" key="11">
    <source>
        <dbReference type="Pfam" id="PF05199"/>
    </source>
</evidence>
<keyword evidence="3" id="KW-0285">Flavoprotein</keyword>
<dbReference type="GO" id="GO:0050660">
    <property type="term" value="F:flavin adenine dinucleotide binding"/>
    <property type="evidence" value="ECO:0007669"/>
    <property type="project" value="InterPro"/>
</dbReference>
<feature type="region of interest" description="Disordered" evidence="9">
    <location>
        <begin position="248"/>
        <end position="268"/>
    </location>
</feature>
<dbReference type="InterPro" id="IPR000172">
    <property type="entry name" value="GMC_OxRdtase_N"/>
</dbReference>
<dbReference type="PANTHER" id="PTHR11552">
    <property type="entry name" value="GLUCOSE-METHANOL-CHOLINE GMC OXIDOREDUCTASE"/>
    <property type="match status" value="1"/>
</dbReference>
<feature type="active site" description="Proton acceptor" evidence="7">
    <location>
        <position position="558"/>
    </location>
</feature>
<keyword evidence="6" id="KW-0560">Oxidoreductase</keyword>
<feature type="compositionally biased region" description="Polar residues" evidence="9">
    <location>
        <begin position="248"/>
        <end position="265"/>
    </location>
</feature>
<evidence type="ECO:0000256" key="6">
    <source>
        <dbReference type="ARBA" id="ARBA00023002"/>
    </source>
</evidence>
<dbReference type="InterPro" id="IPR012132">
    <property type="entry name" value="GMC_OxRdtase"/>
</dbReference>
<evidence type="ECO:0000313" key="13">
    <source>
        <dbReference type="Proteomes" id="UP001385951"/>
    </source>
</evidence>
<protein>
    <submittedName>
        <fullName evidence="12">Uncharacterized protein</fullName>
    </submittedName>
</protein>
<dbReference type="SUPFAM" id="SSF51905">
    <property type="entry name" value="FAD/NAD(P)-binding domain"/>
    <property type="match status" value="1"/>
</dbReference>
<dbReference type="Pfam" id="PF05199">
    <property type="entry name" value="GMC_oxred_C"/>
    <property type="match status" value="1"/>
</dbReference>
<feature type="domain" description="Glucose-methanol-choline oxidoreductase N-terminal" evidence="10">
    <location>
        <begin position="15"/>
        <end position="325"/>
    </location>
</feature>